<evidence type="ECO:0000256" key="1">
    <source>
        <dbReference type="SAM" id="Phobius"/>
    </source>
</evidence>
<comment type="caution">
    <text evidence="2">The sequence shown here is derived from an EMBL/GenBank/DDBJ whole genome shotgun (WGS) entry which is preliminary data.</text>
</comment>
<gene>
    <name evidence="2" type="ORF">E3T27_15575</name>
</gene>
<sequence>MHTRWARFARGWIVAVLSTFAAALSHTLGGDSAPGLLAVVVSLAFAGMVCVALSGRTLSFWRGAASVLISQLIFHGLFSLGAPGGTLGAEALAASGTHQHAALPGLIGPLAPGGGADITHDGATMWGAHLGAAIITILVLRSGERAFWGLVESVRVGVRTLYVPAPLVVPVAAPLRIGHEAPVFAPRDLVLVLSAMRHRGPPSSAFFA</sequence>
<protein>
    <submittedName>
        <fullName evidence="2">Uncharacterized protein</fullName>
    </submittedName>
</protein>
<feature type="transmembrane region" description="Helical" evidence="1">
    <location>
        <begin position="35"/>
        <end position="53"/>
    </location>
</feature>
<organism evidence="2 3">
    <name type="scientific">Cryobacterium lyxosi</name>
    <dbReference type="NCBI Taxonomy" id="1259228"/>
    <lineage>
        <taxon>Bacteria</taxon>
        <taxon>Bacillati</taxon>
        <taxon>Actinomycetota</taxon>
        <taxon>Actinomycetes</taxon>
        <taxon>Micrococcales</taxon>
        <taxon>Microbacteriaceae</taxon>
        <taxon>Cryobacterium</taxon>
    </lineage>
</organism>
<accession>A0A4R8Z889</accession>
<keyword evidence="3" id="KW-1185">Reference proteome</keyword>
<dbReference type="RefSeq" id="WP_134573881.1">
    <property type="nucleotide sequence ID" value="NZ_SOGT01000018.1"/>
</dbReference>
<proteinExistence type="predicted"/>
<name>A0A4R8Z889_9MICO</name>
<feature type="transmembrane region" description="Helical" evidence="1">
    <location>
        <begin position="60"/>
        <end position="78"/>
    </location>
</feature>
<evidence type="ECO:0000313" key="2">
    <source>
        <dbReference type="EMBL" id="TFD23107.1"/>
    </source>
</evidence>
<evidence type="ECO:0000313" key="3">
    <source>
        <dbReference type="Proteomes" id="UP000298424"/>
    </source>
</evidence>
<keyword evidence="1" id="KW-0812">Transmembrane</keyword>
<keyword evidence="1" id="KW-1133">Transmembrane helix</keyword>
<dbReference type="Proteomes" id="UP000298424">
    <property type="component" value="Unassembled WGS sequence"/>
</dbReference>
<dbReference type="EMBL" id="SOGT01000018">
    <property type="protein sequence ID" value="TFD23107.1"/>
    <property type="molecule type" value="Genomic_DNA"/>
</dbReference>
<reference evidence="2 3" key="1">
    <citation type="submission" date="2019-03" db="EMBL/GenBank/DDBJ databases">
        <title>Genomics of glacier-inhabiting Cryobacterium strains.</title>
        <authorList>
            <person name="Liu Q."/>
            <person name="Xin Y.-H."/>
        </authorList>
    </citation>
    <scope>NUCLEOTIDE SEQUENCE [LARGE SCALE GENOMIC DNA]</scope>
    <source>
        <strain evidence="2 3">TMT1-1</strain>
    </source>
</reference>
<dbReference type="AlphaFoldDB" id="A0A4R8Z889"/>
<dbReference type="OrthoDB" id="5125396at2"/>
<keyword evidence="1" id="KW-0472">Membrane</keyword>
<feature type="transmembrane region" description="Helical" evidence="1">
    <location>
        <begin position="123"/>
        <end position="140"/>
    </location>
</feature>